<keyword evidence="2" id="KW-1185">Reference proteome</keyword>
<organism evidence="1 2">
    <name type="scientific">Musa troglodytarum</name>
    <name type="common">fe'i banana</name>
    <dbReference type="NCBI Taxonomy" id="320322"/>
    <lineage>
        <taxon>Eukaryota</taxon>
        <taxon>Viridiplantae</taxon>
        <taxon>Streptophyta</taxon>
        <taxon>Embryophyta</taxon>
        <taxon>Tracheophyta</taxon>
        <taxon>Spermatophyta</taxon>
        <taxon>Magnoliopsida</taxon>
        <taxon>Liliopsida</taxon>
        <taxon>Zingiberales</taxon>
        <taxon>Musaceae</taxon>
        <taxon>Musa</taxon>
    </lineage>
</organism>
<dbReference type="AlphaFoldDB" id="A0A9E7JDE1"/>
<evidence type="ECO:0000313" key="2">
    <source>
        <dbReference type="Proteomes" id="UP001055439"/>
    </source>
</evidence>
<reference evidence="1" key="1">
    <citation type="submission" date="2022-05" db="EMBL/GenBank/DDBJ databases">
        <title>The Musa troglodytarum L. genome provides insights into the mechanism of non-climacteric behaviour and enrichment of carotenoids.</title>
        <authorList>
            <person name="Wang J."/>
        </authorList>
    </citation>
    <scope>NUCLEOTIDE SEQUENCE</scope>
    <source>
        <tissue evidence="1">Leaf</tissue>
    </source>
</reference>
<name>A0A9E7JDE1_9LILI</name>
<dbReference type="EMBL" id="CP097502">
    <property type="protein sequence ID" value="URD76457.1"/>
    <property type="molecule type" value="Genomic_DNA"/>
</dbReference>
<proteinExistence type="predicted"/>
<sequence length="94" mass="10366">MCFNCELVLTTMDVDMDFENAVFCLKNAILLVSRVLQGWLAVGIRASYVSFSSDAFTCSAGSLSIKCVLYYYLLMSGSMQETGRNEVLLGVLLD</sequence>
<gene>
    <name evidence="1" type="ORF">MUK42_36602</name>
</gene>
<dbReference type="Proteomes" id="UP001055439">
    <property type="component" value="Chromosome 1"/>
</dbReference>
<accession>A0A9E7JDE1</accession>
<evidence type="ECO:0000313" key="1">
    <source>
        <dbReference type="EMBL" id="URD76457.1"/>
    </source>
</evidence>
<protein>
    <submittedName>
        <fullName evidence="1">Uncharacterized protein</fullName>
    </submittedName>
</protein>